<feature type="domain" description="YDG" evidence="1">
    <location>
        <begin position="148"/>
        <end position="199"/>
    </location>
</feature>
<proteinExistence type="predicted"/>
<feature type="domain" description="YDG" evidence="1">
    <location>
        <begin position="4"/>
        <end position="55"/>
    </location>
</feature>
<evidence type="ECO:0000313" key="2">
    <source>
        <dbReference type="EMBL" id="OVE45538.1"/>
    </source>
</evidence>
<dbReference type="InterPro" id="IPR041248">
    <property type="entry name" value="YDG"/>
</dbReference>
<keyword evidence="3" id="KW-1185">Reference proteome</keyword>
<dbReference type="AlphaFoldDB" id="A0A202B269"/>
<gene>
    <name evidence="2" type="ORF">CBW21_22755</name>
</gene>
<protein>
    <recommendedName>
        <fullName evidence="1">YDG domain-containing protein</fullName>
    </recommendedName>
</protein>
<dbReference type="Pfam" id="PF18657">
    <property type="entry name" value="YDG"/>
    <property type="match status" value="3"/>
</dbReference>
<evidence type="ECO:0000313" key="3">
    <source>
        <dbReference type="Proteomes" id="UP000196342"/>
    </source>
</evidence>
<reference evidence="2 3" key="1">
    <citation type="submission" date="2017-05" db="EMBL/GenBank/DDBJ databases">
        <title>Chromobacterium violaceum GHPS1 isolated from Hydrocarbon polluted soil in French Guiana display an awesome secondary metabolite arsenal and a battery of drug and heavy-metal-resistance and detoxification of xenobiotics proteins.</title>
        <authorList>
            <person name="Belbahri L."/>
        </authorList>
    </citation>
    <scope>NUCLEOTIDE SEQUENCE [LARGE SCALE GENOMIC DNA]</scope>
    <source>
        <strain evidence="2 3">GHPS1</strain>
    </source>
</reference>
<name>A0A202B269_CHRVL</name>
<evidence type="ECO:0000259" key="1">
    <source>
        <dbReference type="Pfam" id="PF18657"/>
    </source>
</evidence>
<feature type="domain" description="YDG" evidence="1">
    <location>
        <begin position="63"/>
        <end position="140"/>
    </location>
</feature>
<dbReference type="EMBL" id="NHOO01000052">
    <property type="protein sequence ID" value="OVE45538.1"/>
    <property type="molecule type" value="Genomic_DNA"/>
</dbReference>
<comment type="caution">
    <text evidence="2">The sequence shown here is derived from an EMBL/GenBank/DDBJ whole genome shotgun (WGS) entry which is preliminary data.</text>
</comment>
<sequence length="199" mass="19535">MTLSSSGVLAGDTVNFADTSATFANKNVGNAKTVSVSGISASGADAGNYTLNNNTATTSANITPLAITVNATGQNKTYDATVNASVTLSSSGVLAGDTVNFADTSAAFNNKNVGNAKPVSVAGISASGADAGNYTLNNNTATTSANITPLAITVNAAGQNKTYDGTVNDTVTLSSSGVLAGDTVNFADTSATFANKNVG</sequence>
<organism evidence="2 3">
    <name type="scientific">Chromobacterium violaceum</name>
    <dbReference type="NCBI Taxonomy" id="536"/>
    <lineage>
        <taxon>Bacteria</taxon>
        <taxon>Pseudomonadati</taxon>
        <taxon>Pseudomonadota</taxon>
        <taxon>Betaproteobacteria</taxon>
        <taxon>Neisseriales</taxon>
        <taxon>Chromobacteriaceae</taxon>
        <taxon>Chromobacterium</taxon>
    </lineage>
</organism>
<feature type="non-terminal residue" evidence="2">
    <location>
        <position position="199"/>
    </location>
</feature>
<accession>A0A202B269</accession>
<dbReference type="Proteomes" id="UP000196342">
    <property type="component" value="Unassembled WGS sequence"/>
</dbReference>